<evidence type="ECO:0000313" key="1">
    <source>
        <dbReference type="EMBL" id="KAI3852542.1"/>
    </source>
</evidence>
<organism evidence="1 2">
    <name type="scientific">Papaver atlanticum</name>
    <dbReference type="NCBI Taxonomy" id="357466"/>
    <lineage>
        <taxon>Eukaryota</taxon>
        <taxon>Viridiplantae</taxon>
        <taxon>Streptophyta</taxon>
        <taxon>Embryophyta</taxon>
        <taxon>Tracheophyta</taxon>
        <taxon>Spermatophyta</taxon>
        <taxon>Magnoliopsida</taxon>
        <taxon>Ranunculales</taxon>
        <taxon>Papaveraceae</taxon>
        <taxon>Papaveroideae</taxon>
        <taxon>Papaver</taxon>
    </lineage>
</organism>
<gene>
    <name evidence="1" type="ORF">MKW98_028621</name>
</gene>
<dbReference type="Proteomes" id="UP001202328">
    <property type="component" value="Unassembled WGS sequence"/>
</dbReference>
<reference evidence="1" key="1">
    <citation type="submission" date="2022-04" db="EMBL/GenBank/DDBJ databases">
        <title>A functionally conserved STORR gene fusion in Papaver species that diverged 16.8 million years ago.</title>
        <authorList>
            <person name="Catania T."/>
        </authorList>
    </citation>
    <scope>NUCLEOTIDE SEQUENCE</scope>
    <source>
        <strain evidence="1">S-188037</strain>
    </source>
</reference>
<protein>
    <submittedName>
        <fullName evidence="1">Uncharacterized protein</fullName>
    </submittedName>
</protein>
<proteinExistence type="predicted"/>
<name>A0AAD4S1U7_9MAGN</name>
<keyword evidence="2" id="KW-1185">Reference proteome</keyword>
<dbReference type="EMBL" id="JAJJMB010015736">
    <property type="protein sequence ID" value="KAI3852542.1"/>
    <property type="molecule type" value="Genomic_DNA"/>
</dbReference>
<evidence type="ECO:0000313" key="2">
    <source>
        <dbReference type="Proteomes" id="UP001202328"/>
    </source>
</evidence>
<sequence>MFSEVQNKSPKHFISLADFRSSYFSDDFIRGCIGPAKADFFLPFFRCWHYFSVVDRTGSGGNPYCFEKTTVQLPWLKLNNDMDLCLSRETLNFKRELNDRKSVETCFFLAAVGTDPSTLNSIHLIAVRCSKA</sequence>
<accession>A0AAD4S1U7</accession>
<comment type="caution">
    <text evidence="1">The sequence shown here is derived from an EMBL/GenBank/DDBJ whole genome shotgun (WGS) entry which is preliminary data.</text>
</comment>
<dbReference type="AlphaFoldDB" id="A0AAD4S1U7"/>